<dbReference type="Proteomes" id="UP001430356">
    <property type="component" value="Unassembled WGS sequence"/>
</dbReference>
<name>A0AAW0ETV2_9TRYP</name>
<evidence type="ECO:0000313" key="3">
    <source>
        <dbReference type="Proteomes" id="UP001430356"/>
    </source>
</evidence>
<accession>A0AAW0ETV2</accession>
<organism evidence="2 3">
    <name type="scientific">Novymonas esmeraldas</name>
    <dbReference type="NCBI Taxonomy" id="1808958"/>
    <lineage>
        <taxon>Eukaryota</taxon>
        <taxon>Discoba</taxon>
        <taxon>Euglenozoa</taxon>
        <taxon>Kinetoplastea</taxon>
        <taxon>Metakinetoplastina</taxon>
        <taxon>Trypanosomatida</taxon>
        <taxon>Trypanosomatidae</taxon>
        <taxon>Novymonas</taxon>
    </lineage>
</organism>
<comment type="caution">
    <text evidence="2">The sequence shown here is derived from an EMBL/GenBank/DDBJ whole genome shotgun (WGS) entry which is preliminary data.</text>
</comment>
<proteinExistence type="predicted"/>
<feature type="region of interest" description="Disordered" evidence="1">
    <location>
        <begin position="53"/>
        <end position="180"/>
    </location>
</feature>
<dbReference type="EMBL" id="JAECZO010000093">
    <property type="protein sequence ID" value="KAK7197026.1"/>
    <property type="molecule type" value="Genomic_DNA"/>
</dbReference>
<evidence type="ECO:0000256" key="1">
    <source>
        <dbReference type="SAM" id="MobiDB-lite"/>
    </source>
</evidence>
<feature type="compositionally biased region" description="Pro residues" evidence="1">
    <location>
        <begin position="124"/>
        <end position="136"/>
    </location>
</feature>
<feature type="compositionally biased region" description="Polar residues" evidence="1">
    <location>
        <begin position="73"/>
        <end position="84"/>
    </location>
</feature>
<feature type="compositionally biased region" description="Low complexity" evidence="1">
    <location>
        <begin position="213"/>
        <end position="250"/>
    </location>
</feature>
<gene>
    <name evidence="2" type="ORF">NESM_000646400</name>
</gene>
<sequence>MQSPQSDRDELLLYALRHPPANVDLRLPVGCASLERLDLASCPSPIPLYQQAERAARHAKGKRPPKFEFDMTQCPTLVGSSSGGVQRAGSASPIGQRNSSASPIGPSPRADTPSNPKNSSSSSPPRPTPVAKPAPAPADKRGNTDTPRLLATEQVAAHPAQQQQQQQSTNDGAATAPEANNTKGLLGHLVSAFRGLGSIEGAAPGAAAAGLNQARRASARPPSAAAAAGHPATATATDTATDTAAPSTTGKDSSARNAKGGGGILASMWNPLTATLHGARRSGSTASAAGAAKEELTPTGVALRMEEVQIPLCGTTPGTISANIEAHFGPVFQAAAEQRRASEAAAATAVALRFPRPPRIQLCEVVDSAPLAPFLDTLPLFAYESLLLATDVLLTRKADRYARELKNAYRGVFNISDEQHERSLANVTPPALRHHDGGDAVASERQRYLSELRPDAATYRLLCDSSSDDDFISRAEALQGVIERYPDVPGDTHVPFAIRAMVFAACLTPLYQLDLSTLSPLYSEGDVEGCLEALRGFFGILPQTEHFCHLHAQLLANDQCGSVEAQAVFLKGVARAVSCLGTGGVADVLLTPPAKYAYYVLQETFCLAAVPMPWLDSSFSNEMQRSVTAVFIETCLALPPCMLSAMVLVDDMPVLPPTSTAEDILLGFMEVFVNSGVFRTYAEVVDDSVDVRGLAASSLFQELSSSLDTKQKAYCRMLTRSFPLATMLIVPGRVRIGAYVLLQRCWSGLSPDSAAEVPKNYKSALDAFLDYLLDGCDGERRTSQSETLCLLLMRAAKRYLTPLDALARLDEAAHAQSAKQLLGELSVQWAETAERADAASGDIARFVRTVFGTARPPPLGGDPVAQQHARMCTWLSIVAAVAQRCVDGFPSVAAAGTRGKVPVLAAESERVRVACAELRGSPSLLPSGLQRLRSLVRVLEGADECLTRAHRQYDLVRRVTGAPAVPMDEVREKIDGHLHGAMHQLCDTLSIHVLTRDTISDLLSKFMRLDVKRYKSMKRGGGKAGNGGAMPLLHPAATMRCILDEVRRAFDGVCEQIDYPPAVRQLHYCLGHNFVANLFYVYVDAPDVFLGPADAPLILADLDAVRVFFFEVAADDDDDGGGSAAGGGVGGGAGAGAGGGGVAGAGHEAVQALRLSGAELLDRLYSVVQYVMSKPSAELATGGVGVPPLHSLPEHSDDSPWCQYIVRRVLEHRKDFKGSMWESYKARVRAK</sequence>
<feature type="compositionally biased region" description="Polar residues" evidence="1">
    <location>
        <begin position="168"/>
        <end position="180"/>
    </location>
</feature>
<evidence type="ECO:0000313" key="2">
    <source>
        <dbReference type="EMBL" id="KAK7197026.1"/>
    </source>
</evidence>
<feature type="region of interest" description="Disordered" evidence="1">
    <location>
        <begin position="213"/>
        <end position="259"/>
    </location>
</feature>
<dbReference type="AlphaFoldDB" id="A0AAW0ETV2"/>
<feature type="compositionally biased region" description="Polar residues" evidence="1">
    <location>
        <begin position="93"/>
        <end position="102"/>
    </location>
</feature>
<reference evidence="2 3" key="1">
    <citation type="journal article" date="2021" name="MBio">
        <title>A New Model Trypanosomatid, Novymonas esmeraldas: Genomic Perception of Its 'Candidatus Pandoraea novymonadis' Endosymbiont.</title>
        <authorList>
            <person name="Zakharova A."/>
            <person name="Saura A."/>
            <person name="Butenko A."/>
            <person name="Podesvova L."/>
            <person name="Warmusova S."/>
            <person name="Kostygov A.Y."/>
            <person name="Nenarokova A."/>
            <person name="Lukes J."/>
            <person name="Opperdoes F.R."/>
            <person name="Yurchenko V."/>
        </authorList>
    </citation>
    <scope>NUCLEOTIDE SEQUENCE [LARGE SCALE GENOMIC DNA]</scope>
    <source>
        <strain evidence="2 3">E262AT.01</strain>
    </source>
</reference>
<protein>
    <submittedName>
        <fullName evidence="2">Uncharacterized protein</fullName>
    </submittedName>
</protein>
<feature type="compositionally biased region" description="Low complexity" evidence="1">
    <location>
        <begin position="112"/>
        <end position="123"/>
    </location>
</feature>
<keyword evidence="3" id="KW-1185">Reference proteome</keyword>